<evidence type="ECO:0000313" key="2">
    <source>
        <dbReference type="Proteomes" id="UP000281553"/>
    </source>
</evidence>
<dbReference type="AlphaFoldDB" id="A0A3P6RRX3"/>
<gene>
    <name evidence="1" type="ORF">DILT_LOCUS1450</name>
</gene>
<accession>A0A3P6RRX3</accession>
<dbReference type="EMBL" id="UYRU01009919">
    <property type="protein sequence ID" value="VDK44688.1"/>
    <property type="molecule type" value="Genomic_DNA"/>
</dbReference>
<reference evidence="1 2" key="1">
    <citation type="submission" date="2018-11" db="EMBL/GenBank/DDBJ databases">
        <authorList>
            <consortium name="Pathogen Informatics"/>
        </authorList>
    </citation>
    <scope>NUCLEOTIDE SEQUENCE [LARGE SCALE GENOMIC DNA]</scope>
</reference>
<protein>
    <submittedName>
        <fullName evidence="1">Uncharacterized protein</fullName>
    </submittedName>
</protein>
<keyword evidence="2" id="KW-1185">Reference proteome</keyword>
<dbReference type="Proteomes" id="UP000281553">
    <property type="component" value="Unassembled WGS sequence"/>
</dbReference>
<dbReference type="Gene3D" id="3.40.50.300">
    <property type="entry name" value="P-loop containing nucleotide triphosphate hydrolases"/>
    <property type="match status" value="1"/>
</dbReference>
<name>A0A3P6RRX3_DIBLA</name>
<organism evidence="1 2">
    <name type="scientific">Dibothriocephalus latus</name>
    <name type="common">Fish tapeworm</name>
    <name type="synonym">Diphyllobothrium latum</name>
    <dbReference type="NCBI Taxonomy" id="60516"/>
    <lineage>
        <taxon>Eukaryota</taxon>
        <taxon>Metazoa</taxon>
        <taxon>Spiralia</taxon>
        <taxon>Lophotrochozoa</taxon>
        <taxon>Platyhelminthes</taxon>
        <taxon>Cestoda</taxon>
        <taxon>Eucestoda</taxon>
        <taxon>Diphyllobothriidea</taxon>
        <taxon>Diphyllobothriidae</taxon>
        <taxon>Dibothriocephalus</taxon>
    </lineage>
</organism>
<dbReference type="InterPro" id="IPR027417">
    <property type="entry name" value="P-loop_NTPase"/>
</dbReference>
<dbReference type="OrthoDB" id="5817230at2759"/>
<proteinExistence type="predicted"/>
<dbReference type="GO" id="GO:0007165">
    <property type="term" value="P:signal transduction"/>
    <property type="evidence" value="ECO:0007669"/>
    <property type="project" value="InterPro"/>
</dbReference>
<dbReference type="Gene3D" id="1.10.400.10">
    <property type="entry name" value="GI Alpha 1, domain 2-like"/>
    <property type="match status" value="1"/>
</dbReference>
<dbReference type="InterPro" id="IPR011025">
    <property type="entry name" value="GproteinA_insert"/>
</dbReference>
<dbReference type="SUPFAM" id="SSF47895">
    <property type="entry name" value="Transducin (alpha subunit), insertion domain"/>
    <property type="match status" value="1"/>
</dbReference>
<sequence>MGAKDYRPTEQDILRTRVKTTGIVEVHFQFKNMNFNKKGAIACCYDGPNEQSSYLQTLIHAAYACLQMGVIFCVGRFPSTTRRINLTMNNASRICHSTDSF</sequence>
<evidence type="ECO:0000313" key="1">
    <source>
        <dbReference type="EMBL" id="VDK44688.1"/>
    </source>
</evidence>